<proteinExistence type="predicted"/>
<gene>
    <name evidence="1" type="ORF">NM688_g5704</name>
</gene>
<sequence>MLTAIISKASFISLCIETFFYGLYMVLFVICMYILVYRKDKNAPLNWPMILATMALFSMSTVHVVVDFVRGLRAFFSAPSALAYYAEIWDGLSIFKQALYATNNIVADGLVVYRCYVVWGRSLYVIVVPVLMLIATTVCGYLAVYNFSQVHPGDNVFASNIAEWGTALFSLSLATNIIVTTLIATRIWWLARQASTTLGHRHARKYHNAVAIIIESGSIYSACAMTLLILYVHRTNAQYLVYDSLAQIMVRTPL</sequence>
<comment type="caution">
    <text evidence="1">The sequence shown here is derived from an EMBL/GenBank/DDBJ whole genome shotgun (WGS) entry which is preliminary data.</text>
</comment>
<keyword evidence="2" id="KW-1185">Reference proteome</keyword>
<accession>A0ACC1SR22</accession>
<name>A0ACC1SR22_9APHY</name>
<reference evidence="1" key="1">
    <citation type="submission" date="2022-07" db="EMBL/GenBank/DDBJ databases">
        <title>Genome Sequence of Phlebia brevispora.</title>
        <authorList>
            <person name="Buettner E."/>
        </authorList>
    </citation>
    <scope>NUCLEOTIDE SEQUENCE</scope>
    <source>
        <strain evidence="1">MPL23</strain>
    </source>
</reference>
<protein>
    <submittedName>
        <fullName evidence="1">Uncharacterized protein</fullName>
    </submittedName>
</protein>
<evidence type="ECO:0000313" key="1">
    <source>
        <dbReference type="EMBL" id="KAJ3544747.1"/>
    </source>
</evidence>
<organism evidence="1 2">
    <name type="scientific">Phlebia brevispora</name>
    <dbReference type="NCBI Taxonomy" id="194682"/>
    <lineage>
        <taxon>Eukaryota</taxon>
        <taxon>Fungi</taxon>
        <taxon>Dikarya</taxon>
        <taxon>Basidiomycota</taxon>
        <taxon>Agaricomycotina</taxon>
        <taxon>Agaricomycetes</taxon>
        <taxon>Polyporales</taxon>
        <taxon>Meruliaceae</taxon>
        <taxon>Phlebia</taxon>
    </lineage>
</organism>
<dbReference type="Proteomes" id="UP001148662">
    <property type="component" value="Unassembled WGS sequence"/>
</dbReference>
<evidence type="ECO:0000313" key="2">
    <source>
        <dbReference type="Proteomes" id="UP001148662"/>
    </source>
</evidence>
<dbReference type="EMBL" id="JANHOG010001079">
    <property type="protein sequence ID" value="KAJ3544747.1"/>
    <property type="molecule type" value="Genomic_DNA"/>
</dbReference>